<accession>A0A2P5TRK0</accession>
<dbReference type="Proteomes" id="UP000242231">
    <property type="component" value="Unassembled WGS sequence"/>
</dbReference>
<dbReference type="AlphaFoldDB" id="A0A2P5TRK0"/>
<reference evidence="3" key="1">
    <citation type="submission" date="2016-11" db="EMBL/GenBank/DDBJ databases">
        <authorList>
            <person name="Sisinthy S."/>
            <person name="Ara S."/>
            <person name="Gundlapally S.R."/>
        </authorList>
    </citation>
    <scope>NUCLEOTIDE SEQUENCE [LARGE SCALE GENOMIC DNA]</scope>
    <source>
        <strain evidence="3">V1-41</strain>
    </source>
</reference>
<gene>
    <name evidence="2" type="ORF">UN63_00535</name>
</gene>
<dbReference type="PROSITE" id="PS50887">
    <property type="entry name" value="GGDEF"/>
    <property type="match status" value="1"/>
</dbReference>
<dbReference type="SUPFAM" id="SSF55073">
    <property type="entry name" value="Nucleotide cyclase"/>
    <property type="match status" value="1"/>
</dbReference>
<comment type="caution">
    <text evidence="2">The sequence shown here is derived from an EMBL/GenBank/DDBJ whole genome shotgun (WGS) entry which is preliminary data.</text>
</comment>
<dbReference type="InterPro" id="IPR043128">
    <property type="entry name" value="Rev_trsase/Diguanyl_cyclase"/>
</dbReference>
<dbReference type="InterPro" id="IPR000160">
    <property type="entry name" value="GGDEF_dom"/>
</dbReference>
<sequence length="91" mass="9764">MSRLAATILSAYRILFFPTIAGISATSPAPSTCSRTIYWVPSSAGFITISLGISHWPGSPVVINEALKQADRALYLAKQQGRNRSIVAEQA</sequence>
<feature type="domain" description="GGDEF" evidence="1">
    <location>
        <begin position="1"/>
        <end position="90"/>
    </location>
</feature>
<dbReference type="InterPro" id="IPR029787">
    <property type="entry name" value="Nucleotide_cyclase"/>
</dbReference>
<evidence type="ECO:0000313" key="3">
    <source>
        <dbReference type="Proteomes" id="UP000242231"/>
    </source>
</evidence>
<organism evidence="2 3">
    <name type="scientific">Oceanisphaera arctica</name>
    <dbReference type="NCBI Taxonomy" id="641510"/>
    <lineage>
        <taxon>Bacteria</taxon>
        <taxon>Pseudomonadati</taxon>
        <taxon>Pseudomonadota</taxon>
        <taxon>Gammaproteobacteria</taxon>
        <taxon>Aeromonadales</taxon>
        <taxon>Aeromonadaceae</taxon>
        <taxon>Oceanisphaera</taxon>
    </lineage>
</organism>
<dbReference type="EMBL" id="MPZM01000001">
    <property type="protein sequence ID" value="PPL18464.1"/>
    <property type="molecule type" value="Genomic_DNA"/>
</dbReference>
<name>A0A2P5TRK0_9GAMM</name>
<protein>
    <recommendedName>
        <fullName evidence="1">GGDEF domain-containing protein</fullName>
    </recommendedName>
</protein>
<evidence type="ECO:0000313" key="2">
    <source>
        <dbReference type="EMBL" id="PPL18464.1"/>
    </source>
</evidence>
<dbReference type="Gene3D" id="3.30.70.270">
    <property type="match status" value="1"/>
</dbReference>
<dbReference type="OrthoDB" id="9812260at2"/>
<proteinExistence type="predicted"/>
<dbReference type="Pfam" id="PF00990">
    <property type="entry name" value="GGDEF"/>
    <property type="match status" value="1"/>
</dbReference>
<evidence type="ECO:0000259" key="1">
    <source>
        <dbReference type="PROSITE" id="PS50887"/>
    </source>
</evidence>
<keyword evidence="3" id="KW-1185">Reference proteome</keyword>